<dbReference type="GO" id="GO:0072659">
    <property type="term" value="P:protein localization to plasma membrane"/>
    <property type="evidence" value="ECO:0007669"/>
    <property type="project" value="TreeGrafter"/>
</dbReference>
<dbReference type="OMA" id="IDACQCA"/>
<dbReference type="OrthoDB" id="18937at2759"/>
<keyword evidence="4" id="KW-0963">Cytoplasm</keyword>
<dbReference type="InterPro" id="IPR018619">
    <property type="entry name" value="Hyccin"/>
</dbReference>
<evidence type="ECO:0000313" key="9">
    <source>
        <dbReference type="Proteomes" id="UP000825935"/>
    </source>
</evidence>
<keyword evidence="9" id="KW-1185">Reference proteome</keyword>
<evidence type="ECO:0000256" key="1">
    <source>
        <dbReference type="ARBA" id="ARBA00004236"/>
    </source>
</evidence>
<feature type="compositionally biased region" description="Polar residues" evidence="7">
    <location>
        <begin position="1"/>
        <end position="14"/>
    </location>
</feature>
<dbReference type="PANTHER" id="PTHR31220">
    <property type="entry name" value="HYCCIN RELATED"/>
    <property type="match status" value="1"/>
</dbReference>
<dbReference type="GO" id="GO:0046854">
    <property type="term" value="P:phosphatidylinositol phosphate biosynthetic process"/>
    <property type="evidence" value="ECO:0007669"/>
    <property type="project" value="TreeGrafter"/>
</dbReference>
<dbReference type="EMBL" id="CM035434">
    <property type="protein sequence ID" value="KAH7291983.1"/>
    <property type="molecule type" value="Genomic_DNA"/>
</dbReference>
<accession>A0A8T2R8Y7</accession>
<keyword evidence="5" id="KW-0472">Membrane</keyword>
<dbReference type="GO" id="GO:0005829">
    <property type="term" value="C:cytosol"/>
    <property type="evidence" value="ECO:0007669"/>
    <property type="project" value="UniProtKB-SubCell"/>
</dbReference>
<feature type="compositionally biased region" description="Low complexity" evidence="7">
    <location>
        <begin position="15"/>
        <end position="27"/>
    </location>
</feature>
<evidence type="ECO:0000256" key="3">
    <source>
        <dbReference type="ARBA" id="ARBA00022475"/>
    </source>
</evidence>
<dbReference type="Pfam" id="PF09790">
    <property type="entry name" value="Hyccin"/>
    <property type="match status" value="1"/>
</dbReference>
<evidence type="ECO:0008006" key="10">
    <source>
        <dbReference type="Google" id="ProtNLM"/>
    </source>
</evidence>
<organism evidence="8 9">
    <name type="scientific">Ceratopteris richardii</name>
    <name type="common">Triangle waterfern</name>
    <dbReference type="NCBI Taxonomy" id="49495"/>
    <lineage>
        <taxon>Eukaryota</taxon>
        <taxon>Viridiplantae</taxon>
        <taxon>Streptophyta</taxon>
        <taxon>Embryophyta</taxon>
        <taxon>Tracheophyta</taxon>
        <taxon>Polypodiopsida</taxon>
        <taxon>Polypodiidae</taxon>
        <taxon>Polypodiales</taxon>
        <taxon>Pteridineae</taxon>
        <taxon>Pteridaceae</taxon>
        <taxon>Parkerioideae</taxon>
        <taxon>Ceratopteris</taxon>
    </lineage>
</organism>
<comment type="caution">
    <text evidence="8">The sequence shown here is derived from an EMBL/GenBank/DDBJ whole genome shotgun (WGS) entry which is preliminary data.</text>
</comment>
<sequence>MDVSPVKSTLTGRETSTSSSGVASGAGPVQAWREGNAKARERIVALREIFGQLSTLDNLQESERPARGLLDDEQVANAILSHLVDPLSGHGHDALCQWLYDTFQTGDPDLQAVVLRYVPALCGLYLPRIISRNDESLAGFEAVLLALYGAETKARQGCSLEINVPDLSQTSLYHTPRIPSTSSPLLHVGQLFAALEPQDTVKATKRACIVGVALDLFSRKIAAMPSQAKIDACQCAQRLARLSSSQEVSLNSLEYEDVILECGQREPMLDSNHKPIVDSSENISEIEILGPGELFLGNKSPSRNTTPHNQNAVPETSVSSKCSPLIKDMSLTDPGPSKTVNAFDLGSSLMQAGHGARIPLPWELIQPLLKILGHCLFAPSKNSEDVKKAASAAARMMYQRALHDVMPEAILATRSLLRLESASKQVMKTVSGSVTSTSISSKPRKPEILLASK</sequence>
<dbReference type="Proteomes" id="UP000825935">
    <property type="component" value="Chromosome 29"/>
</dbReference>
<dbReference type="GO" id="GO:0005886">
    <property type="term" value="C:plasma membrane"/>
    <property type="evidence" value="ECO:0007669"/>
    <property type="project" value="UniProtKB-SubCell"/>
</dbReference>
<evidence type="ECO:0000256" key="4">
    <source>
        <dbReference type="ARBA" id="ARBA00022490"/>
    </source>
</evidence>
<evidence type="ECO:0000256" key="7">
    <source>
        <dbReference type="SAM" id="MobiDB-lite"/>
    </source>
</evidence>
<dbReference type="PANTHER" id="PTHR31220:SF1">
    <property type="entry name" value="GH21176P"/>
    <property type="match status" value="1"/>
</dbReference>
<name>A0A8T2R8Y7_CERRI</name>
<protein>
    <recommendedName>
        <fullName evidence="10">Hyccin</fullName>
    </recommendedName>
</protein>
<evidence type="ECO:0000256" key="2">
    <source>
        <dbReference type="ARBA" id="ARBA00004514"/>
    </source>
</evidence>
<feature type="region of interest" description="Disordered" evidence="7">
    <location>
        <begin position="300"/>
        <end position="319"/>
    </location>
</feature>
<feature type="region of interest" description="Disordered" evidence="7">
    <location>
        <begin position="1"/>
        <end position="29"/>
    </location>
</feature>
<proteinExistence type="inferred from homology"/>
<evidence type="ECO:0000313" key="8">
    <source>
        <dbReference type="EMBL" id="KAH7291983.1"/>
    </source>
</evidence>
<comment type="similarity">
    <text evidence="6">Belongs to the Hyccin family.</text>
</comment>
<comment type="subcellular location">
    <subcellularLocation>
        <location evidence="1">Cell membrane</location>
    </subcellularLocation>
    <subcellularLocation>
        <location evidence="2">Cytoplasm</location>
        <location evidence="2">Cytosol</location>
    </subcellularLocation>
</comment>
<evidence type="ECO:0000256" key="5">
    <source>
        <dbReference type="ARBA" id="ARBA00023136"/>
    </source>
</evidence>
<keyword evidence="3" id="KW-1003">Cell membrane</keyword>
<reference evidence="8" key="1">
    <citation type="submission" date="2021-08" db="EMBL/GenBank/DDBJ databases">
        <title>WGS assembly of Ceratopteris richardii.</title>
        <authorList>
            <person name="Marchant D.B."/>
            <person name="Chen G."/>
            <person name="Jenkins J."/>
            <person name="Shu S."/>
            <person name="Leebens-Mack J."/>
            <person name="Grimwood J."/>
            <person name="Schmutz J."/>
            <person name="Soltis P."/>
            <person name="Soltis D."/>
            <person name="Chen Z.-H."/>
        </authorList>
    </citation>
    <scope>NUCLEOTIDE SEQUENCE</scope>
    <source>
        <strain evidence="8">Whitten #5841</strain>
        <tissue evidence="8">Leaf</tissue>
    </source>
</reference>
<gene>
    <name evidence="8" type="ORF">KP509_29G045000</name>
</gene>
<dbReference type="AlphaFoldDB" id="A0A8T2R8Y7"/>
<evidence type="ECO:0000256" key="6">
    <source>
        <dbReference type="ARBA" id="ARBA00034482"/>
    </source>
</evidence>